<dbReference type="GO" id="GO:0005886">
    <property type="term" value="C:plasma membrane"/>
    <property type="evidence" value="ECO:0007669"/>
    <property type="project" value="TreeGrafter"/>
</dbReference>
<feature type="transmembrane region" description="Helical" evidence="1">
    <location>
        <begin position="99"/>
        <end position="115"/>
    </location>
</feature>
<dbReference type="Pfam" id="PF04304">
    <property type="entry name" value="DUF454"/>
    <property type="match status" value="1"/>
</dbReference>
<organism evidence="2 3">
    <name type="scientific">Candidatus Limisoma intestinavium</name>
    <dbReference type="NCBI Taxonomy" id="2840856"/>
    <lineage>
        <taxon>Bacteria</taxon>
        <taxon>Pseudomonadati</taxon>
        <taxon>Bacteroidota</taxon>
        <taxon>Bacteroidia</taxon>
        <taxon>Bacteroidales</taxon>
        <taxon>Candidatus Limisoma</taxon>
    </lineage>
</organism>
<feature type="transmembrane region" description="Helical" evidence="1">
    <location>
        <begin position="74"/>
        <end position="93"/>
    </location>
</feature>
<protein>
    <submittedName>
        <fullName evidence="2">YbaN family protein</fullName>
    </submittedName>
</protein>
<dbReference type="PANTHER" id="PTHR35813">
    <property type="entry name" value="INNER MEMBRANE PROTEIN YBAN"/>
    <property type="match status" value="1"/>
</dbReference>
<dbReference type="Proteomes" id="UP000824076">
    <property type="component" value="Unassembled WGS sequence"/>
</dbReference>
<evidence type="ECO:0000256" key="1">
    <source>
        <dbReference type="SAM" id="Phobius"/>
    </source>
</evidence>
<dbReference type="AlphaFoldDB" id="A0A9D1IK13"/>
<reference evidence="2" key="1">
    <citation type="submission" date="2020-10" db="EMBL/GenBank/DDBJ databases">
        <authorList>
            <person name="Gilroy R."/>
        </authorList>
    </citation>
    <scope>NUCLEOTIDE SEQUENCE</scope>
    <source>
        <strain evidence="2">17073</strain>
    </source>
</reference>
<dbReference type="PIRSF" id="PIRSF016789">
    <property type="entry name" value="DUF454"/>
    <property type="match status" value="1"/>
</dbReference>
<reference evidence="2" key="2">
    <citation type="journal article" date="2021" name="PeerJ">
        <title>Extensive microbial diversity within the chicken gut microbiome revealed by metagenomics and culture.</title>
        <authorList>
            <person name="Gilroy R."/>
            <person name="Ravi A."/>
            <person name="Getino M."/>
            <person name="Pursley I."/>
            <person name="Horton D.L."/>
            <person name="Alikhan N.F."/>
            <person name="Baker D."/>
            <person name="Gharbi K."/>
            <person name="Hall N."/>
            <person name="Watson M."/>
            <person name="Adriaenssens E.M."/>
            <person name="Foster-Nyarko E."/>
            <person name="Jarju S."/>
            <person name="Secka A."/>
            <person name="Antonio M."/>
            <person name="Oren A."/>
            <person name="Chaudhuri R.R."/>
            <person name="La Ragione R."/>
            <person name="Hildebrand F."/>
            <person name="Pallen M.J."/>
        </authorList>
    </citation>
    <scope>NUCLEOTIDE SEQUENCE</scope>
    <source>
        <strain evidence="2">17073</strain>
    </source>
</reference>
<evidence type="ECO:0000313" key="2">
    <source>
        <dbReference type="EMBL" id="HIU38687.1"/>
    </source>
</evidence>
<name>A0A9D1IK13_9BACT</name>
<proteinExistence type="predicted"/>
<gene>
    <name evidence="2" type="ORF">IAD18_03350</name>
</gene>
<keyword evidence="1" id="KW-1133">Transmembrane helix</keyword>
<dbReference type="EMBL" id="DVMS01000098">
    <property type="protein sequence ID" value="HIU38687.1"/>
    <property type="molecule type" value="Genomic_DNA"/>
</dbReference>
<comment type="caution">
    <text evidence="2">The sequence shown here is derived from an EMBL/GenBank/DDBJ whole genome shotgun (WGS) entry which is preliminary data.</text>
</comment>
<keyword evidence="1" id="KW-0812">Transmembrane</keyword>
<dbReference type="InterPro" id="IPR007401">
    <property type="entry name" value="DUF454"/>
</dbReference>
<keyword evidence="1" id="KW-0472">Membrane</keyword>
<accession>A0A9D1IK13</accession>
<sequence>MKYFYIVAGTISVGLGILGIFLPLLPTTPLLLLAAYLYARSSQKLYEKLITNRYLGNYIRNFINKKVIPLKAKAYAISLLWASMLLCIILGNFAVAIDILLFCIAVLVSLHIASFRSE</sequence>
<feature type="transmembrane region" description="Helical" evidence="1">
    <location>
        <begin position="6"/>
        <end position="39"/>
    </location>
</feature>
<dbReference type="PANTHER" id="PTHR35813:SF1">
    <property type="entry name" value="INNER MEMBRANE PROTEIN YBAN"/>
    <property type="match status" value="1"/>
</dbReference>
<evidence type="ECO:0000313" key="3">
    <source>
        <dbReference type="Proteomes" id="UP000824076"/>
    </source>
</evidence>